<dbReference type="EMBL" id="SGIS01000030">
    <property type="protein sequence ID" value="RZF63188.1"/>
    <property type="molecule type" value="Genomic_DNA"/>
</dbReference>
<dbReference type="SUPFAM" id="SSF53901">
    <property type="entry name" value="Thiolase-like"/>
    <property type="match status" value="2"/>
</dbReference>
<name>A0A4V2DCZ3_9SPHN</name>
<dbReference type="InterPro" id="IPR016039">
    <property type="entry name" value="Thiolase-like"/>
</dbReference>
<evidence type="ECO:0000313" key="2">
    <source>
        <dbReference type="EMBL" id="RZF63188.1"/>
    </source>
</evidence>
<dbReference type="OrthoDB" id="9785768at2"/>
<dbReference type="Gene3D" id="3.40.47.10">
    <property type="match status" value="1"/>
</dbReference>
<organism evidence="2 3">
    <name type="scientific">Sphingomonas populi</name>
    <dbReference type="NCBI Taxonomy" id="2484750"/>
    <lineage>
        <taxon>Bacteria</taxon>
        <taxon>Pseudomonadati</taxon>
        <taxon>Pseudomonadota</taxon>
        <taxon>Alphaproteobacteria</taxon>
        <taxon>Sphingomonadales</taxon>
        <taxon>Sphingomonadaceae</taxon>
        <taxon>Sphingomonas</taxon>
    </lineage>
</organism>
<dbReference type="CDD" id="cd00829">
    <property type="entry name" value="SCP-x_thiolase"/>
    <property type="match status" value="1"/>
</dbReference>
<proteinExistence type="predicted"/>
<sequence>MSDVCIVGIGIHRFGRTDGLSGLEQGVFAVNQALGDAGVAWQDIQFAYGSSDAAGNPDTMVDRLGLTGVQFINVRNGCAAGGSALFSAQMAIKSGEFDLGLAVGFDKHPRGAFNALPAEYNLPDWYGEAGYMVTTQFFAAKIMRYMHLFGISRQTLGKVAEKAFRNGVHAPHAWRRTPVALDDILDAPMVSDPYSKFMFCSPAEGGVALVLASEKKARELGKPLIRLKAAAMRTRPPHSFEVFAPSIDVVADDGGMRGTATRLASAHAFQTAGIGPADIHVAQLQDTEAGAEVMHLAENGFCADGEQEQWIAEGRTEIGGLLPVNTDGGCLACGEPIGASGLRQVYENVVQLRGDGGGRQVPDTPRTAYSHVYGAPGVSAVTILER</sequence>
<dbReference type="PANTHER" id="PTHR42870">
    <property type="entry name" value="ACETYL-COA C-ACETYLTRANSFERASE"/>
    <property type="match status" value="1"/>
</dbReference>
<dbReference type="RefSeq" id="WP_130159361.1">
    <property type="nucleotide sequence ID" value="NZ_SGIS01000030.1"/>
</dbReference>
<accession>A0A4V2DCZ3</accession>
<comment type="caution">
    <text evidence="2">The sequence shown here is derived from an EMBL/GenBank/DDBJ whole genome shotgun (WGS) entry which is preliminary data.</text>
</comment>
<keyword evidence="3" id="KW-1185">Reference proteome</keyword>
<dbReference type="AlphaFoldDB" id="A0A4V2DCZ3"/>
<dbReference type="PANTHER" id="PTHR42870:SF1">
    <property type="entry name" value="NON-SPECIFIC LIPID-TRANSFER PROTEIN-LIKE 2"/>
    <property type="match status" value="1"/>
</dbReference>
<dbReference type="Proteomes" id="UP000292085">
    <property type="component" value="Unassembled WGS sequence"/>
</dbReference>
<gene>
    <name evidence="2" type="ORF">EWE75_17300</name>
</gene>
<reference evidence="2 3" key="1">
    <citation type="submission" date="2019-02" db="EMBL/GenBank/DDBJ databases">
        <authorList>
            <person name="Li Y."/>
        </authorList>
    </citation>
    <scope>NUCLEOTIDE SEQUENCE [LARGE SCALE GENOMIC DNA]</scope>
    <source>
        <strain evidence="2 3">3-7</strain>
    </source>
</reference>
<evidence type="ECO:0000259" key="1">
    <source>
        <dbReference type="Pfam" id="PF22691"/>
    </source>
</evidence>
<protein>
    <submittedName>
        <fullName evidence="2">Thiolase family protein</fullName>
    </submittedName>
</protein>
<dbReference type="InterPro" id="IPR055140">
    <property type="entry name" value="Thiolase_C_2"/>
</dbReference>
<dbReference type="InterPro" id="IPR002155">
    <property type="entry name" value="Thiolase"/>
</dbReference>
<dbReference type="Pfam" id="PF22691">
    <property type="entry name" value="Thiolase_C_1"/>
    <property type="match status" value="1"/>
</dbReference>
<dbReference type="PIRSF" id="PIRSF000429">
    <property type="entry name" value="Ac-CoA_Ac_transf"/>
    <property type="match status" value="1"/>
</dbReference>
<feature type="domain" description="Thiolase C-terminal" evidence="1">
    <location>
        <begin position="259"/>
        <end position="383"/>
    </location>
</feature>
<evidence type="ECO:0000313" key="3">
    <source>
        <dbReference type="Proteomes" id="UP000292085"/>
    </source>
</evidence>
<dbReference type="GO" id="GO:0003988">
    <property type="term" value="F:acetyl-CoA C-acyltransferase activity"/>
    <property type="evidence" value="ECO:0007669"/>
    <property type="project" value="UniProtKB-ARBA"/>
</dbReference>